<feature type="transmembrane region" description="Helical" evidence="1">
    <location>
        <begin position="6"/>
        <end position="23"/>
    </location>
</feature>
<gene>
    <name evidence="2" type="ordered locus">CHU_0608</name>
</gene>
<evidence type="ECO:0000313" key="2">
    <source>
        <dbReference type="EMBL" id="ABG57895.1"/>
    </source>
</evidence>
<name>A0A6N4SNL9_CYTH3</name>
<reference evidence="2 3" key="1">
    <citation type="journal article" date="2007" name="Appl. Environ. Microbiol.">
        <title>Genome sequence of the cellulolytic gliding bacterium Cytophaga hutchinsonii.</title>
        <authorList>
            <person name="Xie G."/>
            <person name="Bruce D.C."/>
            <person name="Challacombe J.F."/>
            <person name="Chertkov O."/>
            <person name="Detter J.C."/>
            <person name="Gilna P."/>
            <person name="Han C.S."/>
            <person name="Lucas S."/>
            <person name="Misra M."/>
            <person name="Myers G.L."/>
            <person name="Richardson P."/>
            <person name="Tapia R."/>
            <person name="Thayer N."/>
            <person name="Thompson L.S."/>
            <person name="Brettin T.S."/>
            <person name="Henrissat B."/>
            <person name="Wilson D.B."/>
            <person name="McBride M.J."/>
        </authorList>
    </citation>
    <scope>NUCLEOTIDE SEQUENCE [LARGE SCALE GENOMIC DNA]</scope>
    <source>
        <strain evidence="3">ATCC 33406 / DSM 1761 / CIP 103989 / NBRC 15051 / NCIMB 9469 / D465</strain>
    </source>
</reference>
<dbReference type="AlphaFoldDB" id="A0A6N4SNL9"/>
<keyword evidence="1" id="KW-0472">Membrane</keyword>
<proteinExistence type="predicted"/>
<evidence type="ECO:0000256" key="1">
    <source>
        <dbReference type="SAM" id="Phobius"/>
    </source>
</evidence>
<feature type="transmembrane region" description="Helical" evidence="1">
    <location>
        <begin position="68"/>
        <end position="86"/>
    </location>
</feature>
<feature type="transmembrane region" description="Helical" evidence="1">
    <location>
        <begin position="30"/>
        <end position="56"/>
    </location>
</feature>
<protein>
    <submittedName>
        <fullName evidence="2">Uncharacterized protein</fullName>
    </submittedName>
</protein>
<dbReference type="KEGG" id="chu:CHU_0608"/>
<accession>A0A6N4SNL9</accession>
<sequence length="180" mass="20875">METNIFMELFILTLIGTSIFNCQKRIKQGVAWAFHTSILLSVLLIIVSVFMMVIFTKAAQANCNYIDISALILWGIVFIGASYNLFTTRKIDITTTEVIEHPLIGKNKKHTFRSALHYTIINKHDQHYAWKEIVIFFQKRKVHISSFQRKDYADIHNQLVIHGIPEHQTEGLQQPIKQFS</sequence>
<dbReference type="Proteomes" id="UP000001822">
    <property type="component" value="Chromosome"/>
</dbReference>
<keyword evidence="3" id="KW-1185">Reference proteome</keyword>
<dbReference type="EMBL" id="CP000383">
    <property type="protein sequence ID" value="ABG57895.1"/>
    <property type="molecule type" value="Genomic_DNA"/>
</dbReference>
<dbReference type="OrthoDB" id="9944729at2"/>
<evidence type="ECO:0000313" key="3">
    <source>
        <dbReference type="Proteomes" id="UP000001822"/>
    </source>
</evidence>
<organism evidence="2 3">
    <name type="scientific">Cytophaga hutchinsonii (strain ATCC 33406 / DSM 1761 / CIP 103989 / NBRC 15051 / NCIMB 9469 / D465)</name>
    <dbReference type="NCBI Taxonomy" id="269798"/>
    <lineage>
        <taxon>Bacteria</taxon>
        <taxon>Pseudomonadati</taxon>
        <taxon>Bacteroidota</taxon>
        <taxon>Cytophagia</taxon>
        <taxon>Cytophagales</taxon>
        <taxon>Cytophagaceae</taxon>
        <taxon>Cytophaga</taxon>
    </lineage>
</organism>
<keyword evidence="1" id="KW-0812">Transmembrane</keyword>
<keyword evidence="1" id="KW-1133">Transmembrane helix</keyword>